<evidence type="ECO:0000256" key="2">
    <source>
        <dbReference type="SAM" id="Phobius"/>
    </source>
</evidence>
<keyword evidence="2" id="KW-0472">Membrane</keyword>
<name>A0A9D3PLB3_MEGAT</name>
<feature type="transmembrane region" description="Helical" evidence="2">
    <location>
        <begin position="45"/>
        <end position="66"/>
    </location>
</feature>
<reference evidence="3" key="1">
    <citation type="submission" date="2021-01" db="EMBL/GenBank/DDBJ databases">
        <authorList>
            <person name="Zahm M."/>
            <person name="Roques C."/>
            <person name="Cabau C."/>
            <person name="Klopp C."/>
            <person name="Donnadieu C."/>
            <person name="Jouanno E."/>
            <person name="Lampietro C."/>
            <person name="Louis A."/>
            <person name="Herpin A."/>
            <person name="Echchiki A."/>
            <person name="Berthelot C."/>
            <person name="Parey E."/>
            <person name="Roest-Crollius H."/>
            <person name="Braasch I."/>
            <person name="Postlethwait J."/>
            <person name="Bobe J."/>
            <person name="Montfort J."/>
            <person name="Bouchez O."/>
            <person name="Begum T."/>
            <person name="Mejri S."/>
            <person name="Adams A."/>
            <person name="Chen W.-J."/>
            <person name="Guiguen Y."/>
        </authorList>
    </citation>
    <scope>NUCLEOTIDE SEQUENCE</scope>
    <source>
        <strain evidence="3">YG-15Mar2019-1</strain>
        <tissue evidence="3">Brain</tissue>
    </source>
</reference>
<gene>
    <name evidence="3" type="ORF">MATL_G00215700</name>
</gene>
<evidence type="ECO:0000256" key="1">
    <source>
        <dbReference type="SAM" id="MobiDB-lite"/>
    </source>
</evidence>
<keyword evidence="2" id="KW-0812">Transmembrane</keyword>
<organism evidence="3 4">
    <name type="scientific">Megalops atlanticus</name>
    <name type="common">Tarpon</name>
    <name type="synonym">Clupea gigantea</name>
    <dbReference type="NCBI Taxonomy" id="7932"/>
    <lineage>
        <taxon>Eukaryota</taxon>
        <taxon>Metazoa</taxon>
        <taxon>Chordata</taxon>
        <taxon>Craniata</taxon>
        <taxon>Vertebrata</taxon>
        <taxon>Euteleostomi</taxon>
        <taxon>Actinopterygii</taxon>
        <taxon>Neopterygii</taxon>
        <taxon>Teleostei</taxon>
        <taxon>Elopiformes</taxon>
        <taxon>Megalopidae</taxon>
        <taxon>Megalops</taxon>
    </lineage>
</organism>
<keyword evidence="2" id="KW-1133">Transmembrane helix</keyword>
<evidence type="ECO:0000313" key="4">
    <source>
        <dbReference type="Proteomes" id="UP001046870"/>
    </source>
</evidence>
<feature type="compositionally biased region" description="Polar residues" evidence="1">
    <location>
        <begin position="19"/>
        <end position="31"/>
    </location>
</feature>
<comment type="caution">
    <text evidence="3">The sequence shown here is derived from an EMBL/GenBank/DDBJ whole genome shotgun (WGS) entry which is preliminary data.</text>
</comment>
<dbReference type="AlphaFoldDB" id="A0A9D3PLB3"/>
<accession>A0A9D3PLB3</accession>
<sequence length="85" mass="8980">MSSPSSAADQRADEVVPLQSVQSTGHQSSGGDDSPKSQIKDYRQLAIGSIICGISCIGILALISSVKRASPLSTLGFNMVVWWFP</sequence>
<feature type="region of interest" description="Disordered" evidence="1">
    <location>
        <begin position="1"/>
        <end position="37"/>
    </location>
</feature>
<dbReference type="EMBL" id="JAFDVH010000019">
    <property type="protein sequence ID" value="KAG7459904.1"/>
    <property type="molecule type" value="Genomic_DNA"/>
</dbReference>
<proteinExistence type="predicted"/>
<protein>
    <submittedName>
        <fullName evidence="3">Uncharacterized protein</fullName>
    </submittedName>
</protein>
<keyword evidence="4" id="KW-1185">Reference proteome</keyword>
<dbReference type="Proteomes" id="UP001046870">
    <property type="component" value="Chromosome 19"/>
</dbReference>
<evidence type="ECO:0000313" key="3">
    <source>
        <dbReference type="EMBL" id="KAG7459904.1"/>
    </source>
</evidence>